<organism evidence="5 6">
    <name type="scientific">Candidatus Lumbricidiphila eiseniae</name>
    <dbReference type="NCBI Taxonomy" id="1969409"/>
    <lineage>
        <taxon>Bacteria</taxon>
        <taxon>Bacillati</taxon>
        <taxon>Actinomycetota</taxon>
        <taxon>Actinomycetes</taxon>
        <taxon>Micrococcales</taxon>
        <taxon>Microbacteriaceae</taxon>
        <taxon>Candidatus Lumbricidiphila</taxon>
    </lineage>
</organism>
<comment type="similarity">
    <text evidence="1">Belongs to the glycosyl hydrolase 63 family.</text>
</comment>
<dbReference type="AlphaFoldDB" id="A0A2A6FRY5"/>
<keyword evidence="3" id="KW-0326">Glycosidase</keyword>
<dbReference type="Pfam" id="PF22422">
    <property type="entry name" value="MGH1-like_GH"/>
    <property type="match status" value="1"/>
</dbReference>
<dbReference type="GO" id="GO:0009311">
    <property type="term" value="P:oligosaccharide metabolic process"/>
    <property type="evidence" value="ECO:0007669"/>
    <property type="project" value="InterPro"/>
</dbReference>
<dbReference type="GO" id="GO:0006487">
    <property type="term" value="P:protein N-linked glycosylation"/>
    <property type="evidence" value="ECO:0007669"/>
    <property type="project" value="TreeGrafter"/>
</dbReference>
<dbReference type="PANTHER" id="PTHR10412:SF11">
    <property type="entry name" value="MANNOSYL-OLIGOSACCHARIDE GLUCOSIDASE"/>
    <property type="match status" value="1"/>
</dbReference>
<proteinExistence type="inferred from homology"/>
<protein>
    <recommendedName>
        <fullName evidence="4">Mannosylglycerate hydrolase MGH1-like glycoside hydrolase domain-containing protein</fullName>
    </recommendedName>
</protein>
<feature type="domain" description="Mannosylglycerate hydrolase MGH1-like glycoside hydrolase" evidence="4">
    <location>
        <begin position="30"/>
        <end position="413"/>
    </location>
</feature>
<comment type="caution">
    <text evidence="5">The sequence shown here is derived from an EMBL/GenBank/DDBJ whole genome shotgun (WGS) entry which is preliminary data.</text>
</comment>
<evidence type="ECO:0000256" key="1">
    <source>
        <dbReference type="ARBA" id="ARBA00010833"/>
    </source>
</evidence>
<evidence type="ECO:0000313" key="6">
    <source>
        <dbReference type="Proteomes" id="UP000219994"/>
    </source>
</evidence>
<name>A0A2A6FRY5_9MICO</name>
<dbReference type="InterPro" id="IPR054491">
    <property type="entry name" value="MGH1-like_GH"/>
</dbReference>
<dbReference type="SUPFAM" id="SSF48208">
    <property type="entry name" value="Six-hairpin glycosidases"/>
    <property type="match status" value="1"/>
</dbReference>
<dbReference type="EMBL" id="NAEP01000034">
    <property type="protein sequence ID" value="PDQ35376.1"/>
    <property type="molecule type" value="Genomic_DNA"/>
</dbReference>
<accession>A0A2A6FRY5</accession>
<dbReference type="InterPro" id="IPR008928">
    <property type="entry name" value="6-hairpin_glycosidase_sf"/>
</dbReference>
<dbReference type="Gene3D" id="1.50.10.10">
    <property type="match status" value="1"/>
</dbReference>
<evidence type="ECO:0000256" key="2">
    <source>
        <dbReference type="ARBA" id="ARBA00022801"/>
    </source>
</evidence>
<dbReference type="InterPro" id="IPR012341">
    <property type="entry name" value="6hp_glycosidase-like_sf"/>
</dbReference>
<evidence type="ECO:0000313" key="5">
    <source>
        <dbReference type="EMBL" id="PDQ35376.1"/>
    </source>
</evidence>
<sequence>MPVSAIKPSAARVLLRNWRGSYTVPAGGLYPHQWSWDSAFIAVGLRHLSPRRAQLELDTILSAQWEDGRLPQIVFHSGRDDGYSPGASFWHSEQIPGAAPVATAGLIQPPTHALAALLVHEADPAESQRRRFLERAYPRLVRWHDYLRNRRGGRGGLARIVHPWESGMDNSPFWDACLQAMTETYTALIPRPDLLHADADHRPSDGEYGKYLYFAARYRDHGCDDADESFPFQFEDPAFNGLWARSELALATIATLVAADPLPHRLEACRITEALETLWSTERGCYVARDILSGTLQQYRTVAGLVPLLLPGIRHTRELLDLVRGPHFRLGEVAMVPSHDLTAVTFDPSRYWRGPSWFNTAWLIAEALYERGFTTEAEQLSRGMENAALEHDFPEYLDPHSFAPRGTTRFSWTAALALDASTRIGAPR</sequence>
<dbReference type="GO" id="GO:0004573">
    <property type="term" value="F:Glc3Man9GlcNAc2 oligosaccharide glucosidase activity"/>
    <property type="evidence" value="ECO:0007669"/>
    <property type="project" value="InterPro"/>
</dbReference>
<dbReference type="Proteomes" id="UP000219994">
    <property type="component" value="Unassembled WGS sequence"/>
</dbReference>
<gene>
    <name evidence="5" type="ORF">B5766_06000</name>
</gene>
<evidence type="ECO:0000256" key="3">
    <source>
        <dbReference type="ARBA" id="ARBA00023295"/>
    </source>
</evidence>
<keyword evidence="2" id="KW-0378">Hydrolase</keyword>
<evidence type="ECO:0000259" key="4">
    <source>
        <dbReference type="Pfam" id="PF22422"/>
    </source>
</evidence>
<dbReference type="InterPro" id="IPR004888">
    <property type="entry name" value="Glycoside_hydrolase_63"/>
</dbReference>
<reference evidence="6" key="1">
    <citation type="submission" date="2017-03" db="EMBL/GenBank/DDBJ databases">
        <authorList>
            <person name="Lund M.B."/>
        </authorList>
    </citation>
    <scope>NUCLEOTIDE SEQUENCE [LARGE SCALE GENOMIC DNA]</scope>
</reference>
<dbReference type="PANTHER" id="PTHR10412">
    <property type="entry name" value="MANNOSYL-OLIGOSACCHARIDE GLUCOSIDASE"/>
    <property type="match status" value="1"/>
</dbReference>